<dbReference type="PANTHER" id="PTHR43668:SF2">
    <property type="entry name" value="ALLANTOINASE"/>
    <property type="match status" value="1"/>
</dbReference>
<keyword evidence="9" id="KW-1185">Reference proteome</keyword>
<feature type="binding site" evidence="6">
    <location>
        <begin position="321"/>
        <end position="322"/>
    </location>
    <ligand>
        <name>substrate</name>
    </ligand>
</feature>
<dbReference type="HAMAP" id="MF_00220_B">
    <property type="entry name" value="PyrC_classI_B"/>
    <property type="match status" value="1"/>
</dbReference>
<feature type="binding site" evidence="6">
    <location>
        <begin position="60"/>
        <end position="62"/>
    </location>
    <ligand>
        <name>substrate</name>
    </ligand>
</feature>
<dbReference type="InterPro" id="IPR032466">
    <property type="entry name" value="Metal_Hydrolase"/>
</dbReference>
<dbReference type="Gene3D" id="3.20.20.140">
    <property type="entry name" value="Metal-dependent hydrolases"/>
    <property type="match status" value="1"/>
</dbReference>
<reference evidence="9" key="1">
    <citation type="journal article" date="2019" name="Int. J. Syst. Evol. Microbiol.">
        <title>The Global Catalogue of Microorganisms (GCM) 10K type strain sequencing project: providing services to taxonomists for standard genome sequencing and annotation.</title>
        <authorList>
            <consortium name="The Broad Institute Genomics Platform"/>
            <consortium name="The Broad Institute Genome Sequencing Center for Infectious Disease"/>
            <person name="Wu L."/>
            <person name="Ma J."/>
        </authorList>
    </citation>
    <scope>NUCLEOTIDE SEQUENCE [LARGE SCALE GENOMIC DNA]</scope>
    <source>
        <strain evidence="9">CGMCC 4.1621</strain>
    </source>
</reference>
<feature type="binding site" evidence="6">
    <location>
        <position position="230"/>
    </location>
    <ligand>
        <name>Zn(2+)</name>
        <dbReference type="ChEBI" id="CHEBI:29105"/>
        <label>2</label>
    </ligand>
</feature>
<dbReference type="PANTHER" id="PTHR43668">
    <property type="entry name" value="ALLANTOINASE"/>
    <property type="match status" value="1"/>
</dbReference>
<dbReference type="NCBIfam" id="TIGR00857">
    <property type="entry name" value="pyrC_multi"/>
    <property type="match status" value="1"/>
</dbReference>
<dbReference type="Proteomes" id="UP001596410">
    <property type="component" value="Unassembled WGS sequence"/>
</dbReference>
<feature type="binding site" evidence="6">
    <location>
        <position position="177"/>
    </location>
    <ligand>
        <name>Zn(2+)</name>
        <dbReference type="ChEBI" id="CHEBI:29105"/>
        <label>2</label>
    </ligand>
</feature>
<feature type="binding site" evidence="6">
    <location>
        <position position="58"/>
    </location>
    <ligand>
        <name>Zn(2+)</name>
        <dbReference type="ChEBI" id="CHEBI:29105"/>
        <label>1</label>
    </ligand>
</feature>
<feature type="binding site" evidence="6">
    <location>
        <position position="60"/>
    </location>
    <ligand>
        <name>Zn(2+)</name>
        <dbReference type="ChEBI" id="CHEBI:29105"/>
        <label>1</label>
    </ligand>
</feature>
<accession>A0ABW2EJZ4</accession>
<feature type="binding site" evidence="6">
    <location>
        <position position="303"/>
    </location>
    <ligand>
        <name>Zn(2+)</name>
        <dbReference type="ChEBI" id="CHEBI:29105"/>
        <label>1</label>
    </ligand>
</feature>
<evidence type="ECO:0000256" key="5">
    <source>
        <dbReference type="ARBA" id="ARBA00022975"/>
    </source>
</evidence>
<dbReference type="InterPro" id="IPR050138">
    <property type="entry name" value="DHOase/Allantoinase_Hydrolase"/>
</dbReference>
<evidence type="ECO:0000313" key="9">
    <source>
        <dbReference type="Proteomes" id="UP001596410"/>
    </source>
</evidence>
<organism evidence="8 9">
    <name type="scientific">Halobacillus seohaensis</name>
    <dbReference type="NCBI Taxonomy" id="447421"/>
    <lineage>
        <taxon>Bacteria</taxon>
        <taxon>Bacillati</taxon>
        <taxon>Bacillota</taxon>
        <taxon>Bacilli</taxon>
        <taxon>Bacillales</taxon>
        <taxon>Bacillaceae</taxon>
        <taxon>Halobacillus</taxon>
    </lineage>
</organism>
<protein>
    <recommendedName>
        <fullName evidence="6">Dihydroorotase</fullName>
        <shortName evidence="6">DHOase</shortName>
        <ecNumber evidence="6">3.5.2.3</ecNumber>
    </recommendedName>
</protein>
<evidence type="ECO:0000313" key="8">
    <source>
        <dbReference type="EMBL" id="MFC7061276.1"/>
    </source>
</evidence>
<dbReference type="SUPFAM" id="SSF51556">
    <property type="entry name" value="Metallo-dependent hydrolases"/>
    <property type="match status" value="1"/>
</dbReference>
<evidence type="ECO:0000256" key="6">
    <source>
        <dbReference type="HAMAP-Rule" id="MF_00220"/>
    </source>
</evidence>
<dbReference type="InterPro" id="IPR004722">
    <property type="entry name" value="DHOase"/>
</dbReference>
<dbReference type="EC" id="3.5.2.3" evidence="6"/>
<feature type="domain" description="Dihydroorotase catalytic" evidence="7">
    <location>
        <begin position="47"/>
        <end position="236"/>
    </location>
</feature>
<evidence type="ECO:0000256" key="4">
    <source>
        <dbReference type="ARBA" id="ARBA00022801"/>
    </source>
</evidence>
<keyword evidence="4 6" id="KW-0378">Hydrolase</keyword>
<dbReference type="SUPFAM" id="SSF51338">
    <property type="entry name" value="Composite domain of metallo-dependent hydrolases"/>
    <property type="match status" value="1"/>
</dbReference>
<dbReference type="RefSeq" id="WP_204707882.1">
    <property type="nucleotide sequence ID" value="NZ_JBHSZV010000013.1"/>
</dbReference>
<dbReference type="PROSITE" id="PS00482">
    <property type="entry name" value="DIHYDROOROTASE_1"/>
    <property type="match status" value="1"/>
</dbReference>
<evidence type="ECO:0000256" key="2">
    <source>
        <dbReference type="ARBA" id="ARBA00010286"/>
    </source>
</evidence>
<dbReference type="PROSITE" id="PS00483">
    <property type="entry name" value="DIHYDROOROTASE_2"/>
    <property type="match status" value="1"/>
</dbReference>
<dbReference type="Pfam" id="PF12890">
    <property type="entry name" value="DHOase"/>
    <property type="match status" value="1"/>
</dbReference>
<dbReference type="CDD" id="cd01317">
    <property type="entry name" value="DHOase_IIa"/>
    <property type="match status" value="1"/>
</dbReference>
<evidence type="ECO:0000256" key="3">
    <source>
        <dbReference type="ARBA" id="ARBA00022723"/>
    </source>
</evidence>
<feature type="binding site" evidence="6">
    <location>
        <position position="150"/>
    </location>
    <ligand>
        <name>Zn(2+)</name>
        <dbReference type="ChEBI" id="CHEBI:29105"/>
        <label>1</label>
    </ligand>
</feature>
<dbReference type="EMBL" id="JBHSZV010000013">
    <property type="protein sequence ID" value="MFC7061276.1"/>
    <property type="molecule type" value="Genomic_DNA"/>
</dbReference>
<comment type="caution">
    <text evidence="8">The sequence shown here is derived from an EMBL/GenBank/DDBJ whole genome shotgun (WGS) entry which is preliminary data.</text>
</comment>
<feature type="binding site" evidence="6">
    <location>
        <position position="307"/>
    </location>
    <ligand>
        <name>substrate</name>
    </ligand>
</feature>
<dbReference type="InterPro" id="IPR024403">
    <property type="entry name" value="DHOase_cat"/>
</dbReference>
<gene>
    <name evidence="6" type="primary">pyrC</name>
    <name evidence="8" type="ORF">ACFQIC_05315</name>
</gene>
<comment type="cofactor">
    <cofactor evidence="6">
        <name>Zn(2+)</name>
        <dbReference type="ChEBI" id="CHEBI:29105"/>
    </cofactor>
    <text evidence="6">Binds 2 Zn(2+) ions per subunit.</text>
</comment>
<dbReference type="NCBIfam" id="NF006837">
    <property type="entry name" value="PRK09357.1-2"/>
    <property type="match status" value="1"/>
</dbReference>
<dbReference type="InterPro" id="IPR002195">
    <property type="entry name" value="Dihydroorotase_CS"/>
</dbReference>
<evidence type="ECO:0000256" key="1">
    <source>
        <dbReference type="ARBA" id="ARBA00002368"/>
    </source>
</evidence>
<sequence>MSLKITNAKRLIQGQLETCELLIEEGVISQIDETVQGTAEQVINANGHLLTPGLVDLHIHLREPGGEKKETISTGTQAAARGGFTTVCAMPNTRPVPDQADTMEQLMENIQKNAVVRVLPYASITTRQLGEDMVDFGALKAAGAVAFTDDGVGVQEAGVMYEAMLEASKLNEIIVAHCEDNSLVYNGVVHQGEVSKRLDVPGIPNIAESVHIARDVLLAEAANCHYHVCHVSTKESVRVIRDAKRAGIHVTAEVTPHHLLLTEDDIKADDAFFKMNPPLRSKEDQQALIDGLLDGTIDCIATDHAPHTEEEKQEGLLKSPFGITGLETAFPLLYSHLVKNEVISLEQLIYWLTKAPSNVFKLPFGTLKEGSVADVTLINLEDSKTINRFDFVSKGKNTPFHGLDVKGWPVLTIVNGQIVWEENSK</sequence>
<dbReference type="GO" id="GO:0004151">
    <property type="term" value="F:dihydroorotase activity"/>
    <property type="evidence" value="ECO:0007669"/>
    <property type="project" value="UniProtKB-EC"/>
</dbReference>
<evidence type="ECO:0000259" key="7">
    <source>
        <dbReference type="Pfam" id="PF12890"/>
    </source>
</evidence>
<proteinExistence type="inferred from homology"/>
<comment type="similarity">
    <text evidence="2 6">Belongs to the metallo-dependent hydrolases superfamily. DHOase family. Class I DHOase subfamily.</text>
</comment>
<feature type="binding site" evidence="6">
    <location>
        <position position="150"/>
    </location>
    <ligand>
        <name>Zn(2+)</name>
        <dbReference type="ChEBI" id="CHEBI:29105"/>
        <label>2</label>
    </ligand>
</feature>
<keyword evidence="6" id="KW-0862">Zinc</keyword>
<name>A0ABW2EJZ4_9BACI</name>
<comment type="catalytic activity">
    <reaction evidence="6">
        <text>(S)-dihydroorotate + H2O = N-carbamoyl-L-aspartate + H(+)</text>
        <dbReference type="Rhea" id="RHEA:24296"/>
        <dbReference type="ChEBI" id="CHEBI:15377"/>
        <dbReference type="ChEBI" id="CHEBI:15378"/>
        <dbReference type="ChEBI" id="CHEBI:30864"/>
        <dbReference type="ChEBI" id="CHEBI:32814"/>
        <dbReference type="EC" id="3.5.2.3"/>
    </reaction>
</comment>
<comment type="function">
    <text evidence="1 6">Catalyzes the reversible cyclization of carbamoyl aspartate to dihydroorotate.</text>
</comment>
<feature type="binding site" evidence="6">
    <location>
        <position position="92"/>
    </location>
    <ligand>
        <name>substrate</name>
    </ligand>
</feature>
<comment type="pathway">
    <text evidence="6">Pyrimidine metabolism; UMP biosynthesis via de novo pathway; (S)-dihydroorotate from bicarbonate: step 3/3.</text>
</comment>
<dbReference type="InterPro" id="IPR011059">
    <property type="entry name" value="Metal-dep_hydrolase_composite"/>
</dbReference>
<feature type="binding site" evidence="6">
    <location>
        <position position="276"/>
    </location>
    <ligand>
        <name>substrate</name>
    </ligand>
</feature>
<keyword evidence="5 6" id="KW-0665">Pyrimidine biosynthesis</keyword>
<feature type="active site" evidence="6">
    <location>
        <position position="303"/>
    </location>
</feature>
<keyword evidence="3 6" id="KW-0479">Metal-binding</keyword>
<dbReference type="Gene3D" id="2.30.40.10">
    <property type="entry name" value="Urease, subunit C, domain 1"/>
    <property type="match status" value="1"/>
</dbReference>